<evidence type="ECO:0000256" key="1">
    <source>
        <dbReference type="SAM" id="MobiDB-lite"/>
    </source>
</evidence>
<feature type="region of interest" description="Disordered" evidence="1">
    <location>
        <begin position="37"/>
        <end position="66"/>
    </location>
</feature>
<sequence length="66" mass="7148">MSTIFDLLYREYCRARLAEMRKQLLIPVAGDEILEAHWDGGDPAGPGDRGSGWGDATATKEAPTIG</sequence>
<evidence type="ECO:0000313" key="2">
    <source>
        <dbReference type="EMBL" id="SHH01521.1"/>
    </source>
</evidence>
<reference evidence="2 3" key="1">
    <citation type="submission" date="2016-11" db="EMBL/GenBank/DDBJ databases">
        <authorList>
            <person name="Jaros S."/>
            <person name="Januszkiewicz K."/>
            <person name="Wedrychowicz H."/>
        </authorList>
    </citation>
    <scope>NUCLEOTIDE SEQUENCE [LARGE SCALE GENOMIC DNA]</scope>
    <source>
        <strain evidence="2 3">GAS138</strain>
    </source>
</reference>
<gene>
    <name evidence="2" type="ORF">SAMN05443248_3381</name>
</gene>
<dbReference type="AlphaFoldDB" id="A0A1M5PII3"/>
<dbReference type="Proteomes" id="UP000189796">
    <property type="component" value="Chromosome I"/>
</dbReference>
<dbReference type="EMBL" id="LT670817">
    <property type="protein sequence ID" value="SHH01521.1"/>
    <property type="molecule type" value="Genomic_DNA"/>
</dbReference>
<feature type="compositionally biased region" description="Gly residues" evidence="1">
    <location>
        <begin position="42"/>
        <end position="53"/>
    </location>
</feature>
<organism evidence="2 3">
    <name type="scientific">Bradyrhizobium erythrophlei</name>
    <dbReference type="NCBI Taxonomy" id="1437360"/>
    <lineage>
        <taxon>Bacteria</taxon>
        <taxon>Pseudomonadati</taxon>
        <taxon>Pseudomonadota</taxon>
        <taxon>Alphaproteobacteria</taxon>
        <taxon>Hyphomicrobiales</taxon>
        <taxon>Nitrobacteraceae</taxon>
        <taxon>Bradyrhizobium</taxon>
    </lineage>
</organism>
<name>A0A1M5PII3_9BRAD</name>
<dbReference type="OrthoDB" id="8251421at2"/>
<dbReference type="RefSeq" id="WP_079602395.1">
    <property type="nucleotide sequence ID" value="NZ_LT670817.1"/>
</dbReference>
<evidence type="ECO:0000313" key="3">
    <source>
        <dbReference type="Proteomes" id="UP000189796"/>
    </source>
</evidence>
<proteinExistence type="predicted"/>
<accession>A0A1M5PII3</accession>
<protein>
    <submittedName>
        <fullName evidence="2">Uncharacterized protein</fullName>
    </submittedName>
</protein>